<sequence length="55" mass="5866">MRVLLAALGLLFLGALRAFPQGCSRHSSAHRGLLTAESSVSLTTTWMRLTAVQPA</sequence>
<reference evidence="2" key="1">
    <citation type="submission" date="2017-12" db="EMBL/GenBank/DDBJ databases">
        <title>High-resolution comparative analysis of great ape genomes.</title>
        <authorList>
            <person name="Pollen A."/>
            <person name="Hastie A."/>
            <person name="Hormozdiari F."/>
            <person name="Dougherty M."/>
            <person name="Liu R."/>
            <person name="Chaisson M."/>
            <person name="Hoppe E."/>
            <person name="Hill C."/>
            <person name="Pang A."/>
            <person name="Hillier L."/>
            <person name="Baker C."/>
            <person name="Armstrong J."/>
            <person name="Shendure J."/>
            <person name="Paten B."/>
            <person name="Wilson R."/>
            <person name="Chao H."/>
            <person name="Schneider V."/>
            <person name="Ventura M."/>
            <person name="Kronenberg Z."/>
            <person name="Murali S."/>
            <person name="Gordon D."/>
            <person name="Cantsilieris S."/>
            <person name="Munson K."/>
            <person name="Nelson B."/>
            <person name="Raja A."/>
            <person name="Underwood J."/>
            <person name="Diekhans M."/>
            <person name="Fiddes I."/>
            <person name="Haussler D."/>
            <person name="Eichler E."/>
        </authorList>
    </citation>
    <scope>NUCLEOTIDE SEQUENCE [LARGE SCALE GENOMIC DNA]</scope>
    <source>
        <strain evidence="2">Susie</strain>
    </source>
</reference>
<dbReference type="EMBL" id="NDHI03003447">
    <property type="protein sequence ID" value="PNJ48291.1"/>
    <property type="molecule type" value="Genomic_DNA"/>
</dbReference>
<accession>A0A2J8USN8</accession>
<gene>
    <name evidence="2" type="ORF">CR201_G0025841</name>
</gene>
<name>A0A2J8USN8_PONAB</name>
<proteinExistence type="predicted"/>
<comment type="caution">
    <text evidence="2">The sequence shown here is derived from an EMBL/GenBank/DDBJ whole genome shotgun (WGS) entry which is preliminary data.</text>
</comment>
<protein>
    <submittedName>
        <fullName evidence="2">TNFRSF8 isoform 3</fullName>
    </submittedName>
</protein>
<feature type="chain" id="PRO_5014410657" evidence="1">
    <location>
        <begin position="19"/>
        <end position="55"/>
    </location>
</feature>
<evidence type="ECO:0000313" key="2">
    <source>
        <dbReference type="EMBL" id="PNJ48291.1"/>
    </source>
</evidence>
<organism evidence="2">
    <name type="scientific">Pongo abelii</name>
    <name type="common">Sumatran orangutan</name>
    <name type="synonym">Pongo pygmaeus abelii</name>
    <dbReference type="NCBI Taxonomy" id="9601"/>
    <lineage>
        <taxon>Eukaryota</taxon>
        <taxon>Metazoa</taxon>
        <taxon>Chordata</taxon>
        <taxon>Craniata</taxon>
        <taxon>Vertebrata</taxon>
        <taxon>Euteleostomi</taxon>
        <taxon>Mammalia</taxon>
        <taxon>Eutheria</taxon>
        <taxon>Euarchontoglires</taxon>
        <taxon>Primates</taxon>
        <taxon>Haplorrhini</taxon>
        <taxon>Catarrhini</taxon>
        <taxon>Hominidae</taxon>
        <taxon>Pongo</taxon>
    </lineage>
</organism>
<keyword evidence="1" id="KW-0732">Signal</keyword>
<evidence type="ECO:0000256" key="1">
    <source>
        <dbReference type="SAM" id="SignalP"/>
    </source>
</evidence>
<dbReference type="AlphaFoldDB" id="A0A2J8USN8"/>
<feature type="signal peptide" evidence="1">
    <location>
        <begin position="1"/>
        <end position="18"/>
    </location>
</feature>